<evidence type="ECO:0000313" key="4">
    <source>
        <dbReference type="Proteomes" id="UP000053201"/>
    </source>
</evidence>
<dbReference type="Gene3D" id="1.10.167.10">
    <property type="entry name" value="Regulator of G-protein Signalling 4, domain 2"/>
    <property type="match status" value="1"/>
</dbReference>
<dbReference type="InParanoid" id="A0A0L0H7U4"/>
<dbReference type="EMBL" id="KQ257467">
    <property type="protein sequence ID" value="KNC96763.1"/>
    <property type="molecule type" value="Genomic_DNA"/>
</dbReference>
<dbReference type="InterPro" id="IPR016137">
    <property type="entry name" value="RGS"/>
</dbReference>
<keyword evidence="1" id="KW-0472">Membrane</keyword>
<keyword evidence="1" id="KW-0812">Transmembrane</keyword>
<feature type="transmembrane region" description="Helical" evidence="1">
    <location>
        <begin position="34"/>
        <end position="50"/>
    </location>
</feature>
<dbReference type="OrthoDB" id="3232309at2759"/>
<dbReference type="RefSeq" id="XP_016604803.1">
    <property type="nucleotide sequence ID" value="XM_016756122.1"/>
</dbReference>
<gene>
    <name evidence="3" type="ORF">SPPG_07970</name>
</gene>
<reference evidence="3 4" key="1">
    <citation type="submission" date="2009-08" db="EMBL/GenBank/DDBJ databases">
        <title>The Genome Sequence of Spizellomyces punctatus strain DAOM BR117.</title>
        <authorList>
            <consortium name="The Broad Institute Genome Sequencing Platform"/>
            <person name="Russ C."/>
            <person name="Cuomo C."/>
            <person name="Shea T."/>
            <person name="Young S.K."/>
            <person name="Zeng Q."/>
            <person name="Koehrsen M."/>
            <person name="Haas B."/>
            <person name="Borodovsky M."/>
            <person name="Guigo R."/>
            <person name="Alvarado L."/>
            <person name="Berlin A."/>
            <person name="Bochicchio J."/>
            <person name="Borenstein D."/>
            <person name="Chapman S."/>
            <person name="Chen Z."/>
            <person name="Engels R."/>
            <person name="Freedman E."/>
            <person name="Gellesch M."/>
            <person name="Goldberg J."/>
            <person name="Griggs A."/>
            <person name="Gujja S."/>
            <person name="Heiman D."/>
            <person name="Hepburn T."/>
            <person name="Howarth C."/>
            <person name="Jen D."/>
            <person name="Larson L."/>
            <person name="Lewis B."/>
            <person name="Mehta T."/>
            <person name="Park D."/>
            <person name="Pearson M."/>
            <person name="Roberts A."/>
            <person name="Saif S."/>
            <person name="Shenoy N."/>
            <person name="Sisk P."/>
            <person name="Stolte C."/>
            <person name="Sykes S."/>
            <person name="Thomson T."/>
            <person name="Walk T."/>
            <person name="White J."/>
            <person name="Yandava C."/>
            <person name="Burger G."/>
            <person name="Gray M.W."/>
            <person name="Holland P.W.H."/>
            <person name="King N."/>
            <person name="Lang F.B.F."/>
            <person name="Roger A.J."/>
            <person name="Ruiz-Trillo I."/>
            <person name="Lander E."/>
            <person name="Nusbaum C."/>
        </authorList>
    </citation>
    <scope>NUCLEOTIDE SEQUENCE [LARGE SCALE GENOMIC DNA]</scope>
    <source>
        <strain evidence="3 4">DAOM BR117</strain>
    </source>
</reference>
<dbReference type="STRING" id="645134.A0A0L0H7U4"/>
<keyword evidence="1" id="KW-1133">Transmembrane helix</keyword>
<name>A0A0L0H7U4_SPIPD</name>
<dbReference type="SUPFAM" id="SSF48097">
    <property type="entry name" value="Regulator of G-protein signaling, RGS"/>
    <property type="match status" value="1"/>
</dbReference>
<feature type="domain" description="RGS" evidence="2">
    <location>
        <begin position="200"/>
        <end position="263"/>
    </location>
</feature>
<proteinExistence type="predicted"/>
<evidence type="ECO:0000259" key="2">
    <source>
        <dbReference type="Pfam" id="PF00615"/>
    </source>
</evidence>
<dbReference type="VEuPathDB" id="FungiDB:SPPG_07970"/>
<dbReference type="eggNOG" id="ENOG502S0M5">
    <property type="taxonomic scope" value="Eukaryota"/>
</dbReference>
<dbReference type="Proteomes" id="UP000053201">
    <property type="component" value="Unassembled WGS sequence"/>
</dbReference>
<dbReference type="PANTHER" id="PTHR39466">
    <property type="entry name" value="RGS DOMAIN-CONTAINING PROTEIN"/>
    <property type="match status" value="1"/>
</dbReference>
<accession>A0A0L0H7U4</accession>
<dbReference type="Pfam" id="PF00615">
    <property type="entry name" value="RGS"/>
    <property type="match status" value="1"/>
</dbReference>
<feature type="transmembrane region" description="Helical" evidence="1">
    <location>
        <begin position="306"/>
        <end position="332"/>
    </location>
</feature>
<dbReference type="GeneID" id="27691153"/>
<organism evidence="3 4">
    <name type="scientific">Spizellomyces punctatus (strain DAOM BR117)</name>
    <dbReference type="NCBI Taxonomy" id="645134"/>
    <lineage>
        <taxon>Eukaryota</taxon>
        <taxon>Fungi</taxon>
        <taxon>Fungi incertae sedis</taxon>
        <taxon>Chytridiomycota</taxon>
        <taxon>Chytridiomycota incertae sedis</taxon>
        <taxon>Chytridiomycetes</taxon>
        <taxon>Spizellomycetales</taxon>
        <taxon>Spizellomycetaceae</taxon>
        <taxon>Spizellomyces</taxon>
    </lineage>
</organism>
<feature type="transmembrane region" description="Helical" evidence="1">
    <location>
        <begin position="379"/>
        <end position="401"/>
    </location>
</feature>
<dbReference type="InterPro" id="IPR044926">
    <property type="entry name" value="RGS_subdomain_2"/>
</dbReference>
<dbReference type="OMA" id="RVIATYI"/>
<sequence>MSNSPSTLSLLECGIYIASRGSFILWPPPKPPGFLPRPIPILVMVFIRFWKYPSVDQLARKEFDLDSVIAGKTYDPIGLKDLNSYCRFVEHSSENLHFYLWFLDYRARFNALPEGQSCLSAPTTVKETDEKSNAAFEATEHTLSIYPLHSEIRVGKDEYAKPPSLTGTDAWLLDPSADTKAATETLFLSRSPKAKLQPFRREVDRAISTFILTTSPRELNLPGRIRTALMEAAEETTHPSVFEPAAQHIRTLLSTTTYPNFLKYACCNANYPRMVFAVTLTTTLMLAGLFTGIWTVMTGMPRAYRLFAVLFFFLGALIGGFRAGCICIYLFGCRRQVRPDEMWADGTCRIKRPRLWCLRIFEKEVRVEEGRLRRICDRVFVNALIGAITFAGLMAAIFLSLPKGHY</sequence>
<evidence type="ECO:0000256" key="1">
    <source>
        <dbReference type="SAM" id="Phobius"/>
    </source>
</evidence>
<dbReference type="AlphaFoldDB" id="A0A0L0H7U4"/>
<evidence type="ECO:0000313" key="3">
    <source>
        <dbReference type="EMBL" id="KNC96763.1"/>
    </source>
</evidence>
<protein>
    <recommendedName>
        <fullName evidence="2">RGS domain-containing protein</fullName>
    </recommendedName>
</protein>
<dbReference type="PANTHER" id="PTHR39466:SF1">
    <property type="entry name" value="RGS DOMAIN-CONTAINING PROTEIN"/>
    <property type="match status" value="1"/>
</dbReference>
<feature type="transmembrane region" description="Helical" evidence="1">
    <location>
        <begin position="274"/>
        <end position="294"/>
    </location>
</feature>
<dbReference type="InterPro" id="IPR036305">
    <property type="entry name" value="RGS_sf"/>
</dbReference>
<keyword evidence="4" id="KW-1185">Reference proteome</keyword>